<evidence type="ECO:0000313" key="1">
    <source>
        <dbReference type="EMBL" id="MEJ8302999.1"/>
    </source>
</evidence>
<organism evidence="1 2">
    <name type="scientific">Saccharibacillus sacchari</name>
    <dbReference type="NCBI Taxonomy" id="456493"/>
    <lineage>
        <taxon>Bacteria</taxon>
        <taxon>Bacillati</taxon>
        <taxon>Bacillota</taxon>
        <taxon>Bacilli</taxon>
        <taxon>Bacillales</taxon>
        <taxon>Paenibacillaceae</taxon>
        <taxon>Saccharibacillus</taxon>
    </lineage>
</organism>
<sequence length="492" mass="54610">MSKAITVVGLGSGDPDQLTLGIWKILQGASRVYVRTKEHPVMNRIAAEGIAFESFDSVYEASESFGDVYESIARRIVELADQGDLVYAVPGHPMVAEKTVLLLREYAEAAGVSLTVLGGESFLDQAFVALGFDPIEGFQLLDSSDVTSEHIRPSLHTLIGQVYDSLTASEVKLGLMEVYPDDHPVVVGHALGVAGEERILRVPLYELDRLEGYGNLSLVYIPRSEDDALRAGSFARLHEIVNILRSPGGCPWDMEQTHASIRKNLIEETYEVLETIDEDDPDHMREELGDLLLQVMLHSQMEEEVGTFNVYDVIRGLNEKLIFRHPHVFGDSAAGDAKEALKNWDAMKAEEKKRKGLSESEASLLDGVPKDLPALMKAYKIQKKAAKAGFDWDEVSSAFAKIEEELGELKEGLAKGADSEALKLELGDLLFSAVNAARFLKIDPEEALSLVNDKFRRRFRYIEDRLRERGSSPQTSTLEEMDNLWNEAKAAE</sequence>
<accession>A0ACC6P7X3</accession>
<reference evidence="1" key="1">
    <citation type="submission" date="2024-03" db="EMBL/GenBank/DDBJ databases">
        <title>Whole genome sequecning of epiphytes from Marcgravia umbellata leaves.</title>
        <authorList>
            <person name="Kumar G."/>
            <person name="Savka M.A."/>
        </authorList>
    </citation>
    <scope>NUCLEOTIDE SEQUENCE</scope>
    <source>
        <strain evidence="1">RIT_BL5</strain>
    </source>
</reference>
<proteinExistence type="predicted"/>
<comment type="caution">
    <text evidence="1">The sequence shown here is derived from an EMBL/GenBank/DDBJ whole genome shotgun (WGS) entry which is preliminary data.</text>
</comment>
<gene>
    <name evidence="1" type="primary">mazG</name>
    <name evidence="1" type="ORF">WKI47_03615</name>
</gene>
<protein>
    <submittedName>
        <fullName evidence="1">Nucleoside triphosphate pyrophosphohydrolase</fullName>
        <ecNumber evidence="1">3.6.1.9</ecNumber>
    </submittedName>
</protein>
<dbReference type="EMBL" id="JBBKAR010000008">
    <property type="protein sequence ID" value="MEJ8302999.1"/>
    <property type="molecule type" value="Genomic_DNA"/>
</dbReference>
<dbReference type="Proteomes" id="UP001380953">
    <property type="component" value="Unassembled WGS sequence"/>
</dbReference>
<name>A0ACC6P7X3_9BACL</name>
<keyword evidence="1" id="KW-0378">Hydrolase</keyword>
<evidence type="ECO:0000313" key="2">
    <source>
        <dbReference type="Proteomes" id="UP001380953"/>
    </source>
</evidence>
<keyword evidence="2" id="KW-1185">Reference proteome</keyword>
<dbReference type="EC" id="3.6.1.9" evidence="1"/>